<gene>
    <name evidence="5" type="ORF">DIR46_05225</name>
</gene>
<dbReference type="SUPFAM" id="SSF56601">
    <property type="entry name" value="beta-lactamase/transpeptidase-like"/>
    <property type="match status" value="1"/>
</dbReference>
<keyword evidence="2" id="KW-0472">Membrane</keyword>
<feature type="domain" description="Penicillin-binding protein transpeptidase" evidence="3">
    <location>
        <begin position="357"/>
        <end position="561"/>
    </location>
</feature>
<dbReference type="AlphaFoldDB" id="A0A2S2DEX7"/>
<dbReference type="OrthoDB" id="9762883at2"/>
<proteinExistence type="inferred from homology"/>
<dbReference type="InterPro" id="IPR008756">
    <property type="entry name" value="Peptidase_M56"/>
</dbReference>
<dbReference type="PANTHER" id="PTHR34978">
    <property type="entry name" value="POSSIBLE SENSOR-TRANSDUCER PROTEIN BLAR"/>
    <property type="match status" value="1"/>
</dbReference>
<evidence type="ECO:0000259" key="3">
    <source>
        <dbReference type="Pfam" id="PF00905"/>
    </source>
</evidence>
<keyword evidence="6" id="KW-1185">Reference proteome</keyword>
<feature type="transmembrane region" description="Helical" evidence="2">
    <location>
        <begin position="108"/>
        <end position="132"/>
    </location>
</feature>
<dbReference type="Pfam" id="PF05569">
    <property type="entry name" value="Peptidase_M56"/>
    <property type="match status" value="1"/>
</dbReference>
<dbReference type="InterPro" id="IPR052173">
    <property type="entry name" value="Beta-lactam_resp_regulator"/>
</dbReference>
<protein>
    <submittedName>
        <fullName evidence="5">Class D beta-lactamase</fullName>
    </submittedName>
</protein>
<dbReference type="RefSeq" id="WP_109344291.1">
    <property type="nucleotide sequence ID" value="NZ_CP029343.1"/>
</dbReference>
<dbReference type="KEGG" id="mtim:DIR46_05225"/>
<organism evidence="5 6">
    <name type="scientific">Massilia oculi</name>
    <dbReference type="NCBI Taxonomy" id="945844"/>
    <lineage>
        <taxon>Bacteria</taxon>
        <taxon>Pseudomonadati</taxon>
        <taxon>Pseudomonadota</taxon>
        <taxon>Betaproteobacteria</taxon>
        <taxon>Burkholderiales</taxon>
        <taxon>Oxalobacteraceae</taxon>
        <taxon>Telluria group</taxon>
        <taxon>Massilia</taxon>
    </lineage>
</organism>
<name>A0A2S2DEX7_9BURK</name>
<evidence type="ECO:0000256" key="1">
    <source>
        <dbReference type="ARBA" id="ARBA00011075"/>
    </source>
</evidence>
<evidence type="ECO:0000313" key="6">
    <source>
        <dbReference type="Proteomes" id="UP000245820"/>
    </source>
</evidence>
<keyword evidence="2" id="KW-1133">Transmembrane helix</keyword>
<evidence type="ECO:0000259" key="4">
    <source>
        <dbReference type="Pfam" id="PF05569"/>
    </source>
</evidence>
<dbReference type="EMBL" id="CP029343">
    <property type="protein sequence ID" value="AWL03897.1"/>
    <property type="molecule type" value="Genomic_DNA"/>
</dbReference>
<evidence type="ECO:0000256" key="2">
    <source>
        <dbReference type="SAM" id="Phobius"/>
    </source>
</evidence>
<keyword evidence="2" id="KW-0812">Transmembrane</keyword>
<dbReference type="CDD" id="cd07341">
    <property type="entry name" value="M56_BlaR1_MecR1_like"/>
    <property type="match status" value="1"/>
</dbReference>
<sequence length="574" mass="62389">MTALDKLAIRFLFASAGCLAAGLAVWGATRLARRALPALGMQRSTWLLGQAAIAATFLLLLIAPARQAEMQPVFEVDVSAVAASLPAALAPSGPAAGMPATIAGERSWLAWLAWAWVSIYACGLAWMVGRLWQGQRIVQRLMRCGAPQAPQAHPAHPAVIEVDAPIPPMLVGPFKPRLLLPRGLRDIDPLQRELIVAHELTHWRRGDLWWLTVGAGLQALCWFNPAMRLLRERLAWAQELGCDRDVLRGRPPLERRAYAAALVAQLRMQHRTVNGALAFGGVSPDTLAARVELIRAPGAARHAAWARGAGLAILALAFGGNLALQPALAWSDQPARLDCTLMLDAASGAPLVEQGDCDVRATPASTFNIVVSLMGYDAGILVDAHTPALPFRKGYVDWLPAWRTTTDPTGWIRNSTVWYAQQVTARLGLDGLQSYLQRFDYGNRDLSGGVTDAWIGSSLQISAQEQAAFLRKVVNRELGLNAQAYDMTATLLRLPTLPNGWDVYAKTGTAVLDRPKGSQDPPRSYGWFVGWASKEGRTIVFARLILDRENPDRAAGPLLKEAFLRELPARLDAL</sequence>
<dbReference type="Proteomes" id="UP000245820">
    <property type="component" value="Chromosome"/>
</dbReference>
<accession>A0A2S2DEX7</accession>
<dbReference type="Gene3D" id="3.40.710.10">
    <property type="entry name" value="DD-peptidase/beta-lactamase superfamily"/>
    <property type="match status" value="1"/>
</dbReference>
<evidence type="ECO:0000313" key="5">
    <source>
        <dbReference type="EMBL" id="AWL03897.1"/>
    </source>
</evidence>
<dbReference type="GO" id="GO:0008658">
    <property type="term" value="F:penicillin binding"/>
    <property type="evidence" value="ECO:0007669"/>
    <property type="project" value="InterPro"/>
</dbReference>
<comment type="similarity">
    <text evidence="1">Belongs to the peptidase M56 family.</text>
</comment>
<feature type="transmembrane region" description="Helical" evidence="2">
    <location>
        <begin position="7"/>
        <end position="26"/>
    </location>
</feature>
<reference evidence="5 6" key="1">
    <citation type="submission" date="2018-05" db="EMBL/GenBank/DDBJ databases">
        <title>Complete genome sequence of Massilia oculi sp. nov. CCUG 43427T (=DSM 26321T), the type strain of M. oculi, and comparison with genome sequences of other Massilia strains.</title>
        <authorList>
            <person name="Zhu B."/>
        </authorList>
    </citation>
    <scope>NUCLEOTIDE SEQUENCE [LARGE SCALE GENOMIC DNA]</scope>
    <source>
        <strain evidence="5 6">CCUG 43427</strain>
    </source>
</reference>
<dbReference type="PANTHER" id="PTHR34978:SF3">
    <property type="entry name" value="SLR0241 PROTEIN"/>
    <property type="match status" value="1"/>
</dbReference>
<dbReference type="InterPro" id="IPR001460">
    <property type="entry name" value="PCN-bd_Tpept"/>
</dbReference>
<feature type="transmembrane region" description="Helical" evidence="2">
    <location>
        <begin position="46"/>
        <end position="64"/>
    </location>
</feature>
<feature type="domain" description="Peptidase M56" evidence="4">
    <location>
        <begin position="19"/>
        <end position="292"/>
    </location>
</feature>
<dbReference type="InterPro" id="IPR012338">
    <property type="entry name" value="Beta-lactam/transpept-like"/>
</dbReference>
<dbReference type="Pfam" id="PF00905">
    <property type="entry name" value="Transpeptidase"/>
    <property type="match status" value="1"/>
</dbReference>